<dbReference type="RefSeq" id="WP_160612148.1">
    <property type="nucleotide sequence ID" value="NZ_JAUFQM010000001.1"/>
</dbReference>
<dbReference type="Proteomes" id="UP000460290">
    <property type="component" value="Unassembled WGS sequence"/>
</dbReference>
<protein>
    <submittedName>
        <fullName evidence="1">Uncharacterized protein</fullName>
    </submittedName>
</protein>
<sequence length="73" mass="7453">MSLSGSMIALAAMVPAALNPSLVVEEKALIAQICGSGESAVIRLGPPDLPATVPAMCCAKGCHGKREHKPEKV</sequence>
<evidence type="ECO:0000313" key="1">
    <source>
        <dbReference type="EMBL" id="MXO81779.1"/>
    </source>
</evidence>
<gene>
    <name evidence="1" type="ORF">GRI35_00140</name>
</gene>
<evidence type="ECO:0000313" key="2">
    <source>
        <dbReference type="Proteomes" id="UP000460290"/>
    </source>
</evidence>
<organism evidence="1 2">
    <name type="scientific">Pontixanthobacter aestiaquae</name>
    <dbReference type="NCBI Taxonomy" id="1509367"/>
    <lineage>
        <taxon>Bacteria</taxon>
        <taxon>Pseudomonadati</taxon>
        <taxon>Pseudomonadota</taxon>
        <taxon>Alphaproteobacteria</taxon>
        <taxon>Sphingomonadales</taxon>
        <taxon>Erythrobacteraceae</taxon>
        <taxon>Pontixanthobacter</taxon>
    </lineage>
</organism>
<keyword evidence="2" id="KW-1185">Reference proteome</keyword>
<dbReference type="EMBL" id="WTYZ01000001">
    <property type="protein sequence ID" value="MXO81779.1"/>
    <property type="molecule type" value="Genomic_DNA"/>
</dbReference>
<reference evidence="1 2" key="1">
    <citation type="submission" date="2019-12" db="EMBL/GenBank/DDBJ databases">
        <title>Genomic-based taxomic classification of the family Erythrobacteraceae.</title>
        <authorList>
            <person name="Xu L."/>
        </authorList>
    </citation>
    <scope>NUCLEOTIDE SEQUENCE [LARGE SCALE GENOMIC DNA]</scope>
    <source>
        <strain evidence="1 2">KCTC 42006</strain>
    </source>
</reference>
<comment type="caution">
    <text evidence="1">The sequence shown here is derived from an EMBL/GenBank/DDBJ whole genome shotgun (WGS) entry which is preliminary data.</text>
</comment>
<proteinExistence type="predicted"/>
<dbReference type="AlphaFoldDB" id="A0A844Z790"/>
<accession>A0A844Z790</accession>
<name>A0A844Z790_9SPHN</name>